<dbReference type="Proteomes" id="UP000290013">
    <property type="component" value="Chromosome"/>
</dbReference>
<dbReference type="AlphaFoldDB" id="A0A4U8WET7"/>
<sequence>MSEISIFEVKTQDDLNQFVKFPMDLYKNNPFFVPSFINDEKNIWNPDENPALKYSEAKKFLAQKNGKTVGRIAVIINHKEEKELGIKKVRFGWIDFIDDIQVSKALIDTAINFAKEKQINMIEGPMGFTNLDKAGMLTLGFDKLATMIGIYNHEYYPKHLEKLGLTKEKEWVEFELMFPEILPEKIHKFNELISQKYKLKVLNFKNKEEILQYVDPMFDLLDETYKHLSTYTPISDEQRKTYKEKYFKLIDKDFIVCIADENNNLISFAITMPSYSKALQKSKGKLLPFGWWHFLQAGRKNDRANFYLIGIHPDYQRRGVTSIIFKEIWKIFRKKGVKYLETNPELEENRSIQLLWQDYNPVNHKRRRTYSLKF</sequence>
<evidence type="ECO:0000313" key="2">
    <source>
        <dbReference type="EMBL" id="VFB03445.1"/>
    </source>
</evidence>
<dbReference type="InterPro" id="IPR016181">
    <property type="entry name" value="Acyl_CoA_acyltransferase"/>
</dbReference>
<dbReference type="Pfam" id="PF00583">
    <property type="entry name" value="Acetyltransf_1"/>
    <property type="match status" value="1"/>
</dbReference>
<protein>
    <recommendedName>
        <fullName evidence="1">N-acetyltransferase domain-containing protein</fullName>
    </recommendedName>
</protein>
<dbReference type="CDD" id="cd04301">
    <property type="entry name" value="NAT_SF"/>
    <property type="match status" value="1"/>
</dbReference>
<evidence type="ECO:0000313" key="3">
    <source>
        <dbReference type="Proteomes" id="UP000290013"/>
    </source>
</evidence>
<dbReference type="SUPFAM" id="SSF55729">
    <property type="entry name" value="Acyl-CoA N-acyltransferases (Nat)"/>
    <property type="match status" value="1"/>
</dbReference>
<dbReference type="PANTHER" id="PTHR41368:SF1">
    <property type="entry name" value="PROTEIN YGHO"/>
    <property type="match status" value="1"/>
</dbReference>
<gene>
    <name evidence="2" type="ORF">NCTC12078_01460</name>
</gene>
<dbReference type="EMBL" id="LR215974">
    <property type="protein sequence ID" value="VFB03445.1"/>
    <property type="molecule type" value="Genomic_DNA"/>
</dbReference>
<dbReference type="InterPro" id="IPR000182">
    <property type="entry name" value="GNAT_dom"/>
</dbReference>
<dbReference type="RefSeq" id="WP_130914060.1">
    <property type="nucleotide sequence ID" value="NZ_LR215974.1"/>
</dbReference>
<dbReference type="Gene3D" id="3.40.630.30">
    <property type="match status" value="1"/>
</dbReference>
<accession>A0A4U8WET7</accession>
<dbReference type="KEGG" id="ctai:NCTC12078_01460"/>
<reference evidence="2 3" key="1">
    <citation type="submission" date="2019-02" db="EMBL/GenBank/DDBJ databases">
        <authorList>
            <consortium name="Pathogen Informatics"/>
        </authorList>
    </citation>
    <scope>NUCLEOTIDE SEQUENCE [LARGE SCALE GENOMIC DNA]</scope>
    <source>
        <strain evidence="2 3">3012STDY6944375</strain>
    </source>
</reference>
<name>A0A4U8WET7_9FLAO</name>
<evidence type="ECO:0000259" key="1">
    <source>
        <dbReference type="Pfam" id="PF00583"/>
    </source>
</evidence>
<dbReference type="PANTHER" id="PTHR41368">
    <property type="entry name" value="PROTEIN YGHO"/>
    <property type="match status" value="1"/>
</dbReference>
<dbReference type="InterPro" id="IPR039968">
    <property type="entry name" value="BcerS-like"/>
</dbReference>
<organism evidence="2 3">
    <name type="scientific">Chryseobacterium taihuense</name>
    <dbReference type="NCBI Taxonomy" id="1141221"/>
    <lineage>
        <taxon>Bacteria</taxon>
        <taxon>Pseudomonadati</taxon>
        <taxon>Bacteroidota</taxon>
        <taxon>Flavobacteriia</taxon>
        <taxon>Flavobacteriales</taxon>
        <taxon>Weeksellaceae</taxon>
        <taxon>Chryseobacterium group</taxon>
        <taxon>Chryseobacterium</taxon>
    </lineage>
</organism>
<dbReference type="GO" id="GO:0016747">
    <property type="term" value="F:acyltransferase activity, transferring groups other than amino-acyl groups"/>
    <property type="evidence" value="ECO:0007669"/>
    <property type="project" value="InterPro"/>
</dbReference>
<feature type="domain" description="N-acetyltransferase" evidence="1">
    <location>
        <begin position="224"/>
        <end position="352"/>
    </location>
</feature>
<proteinExistence type="predicted"/>